<name>A0A1X9SPI6_9BACT</name>
<dbReference type="Gene3D" id="3.30.420.150">
    <property type="entry name" value="Exopolyphosphatase. Domain 2"/>
    <property type="match status" value="1"/>
</dbReference>
<dbReference type="InterPro" id="IPR003695">
    <property type="entry name" value="Ppx_GppA_N"/>
</dbReference>
<organism evidence="2 3">
    <name type="scientific">Campylobacter lanienae NCTC 13004</name>
    <dbReference type="NCBI Taxonomy" id="1031753"/>
    <lineage>
        <taxon>Bacteria</taxon>
        <taxon>Pseudomonadati</taxon>
        <taxon>Campylobacterota</taxon>
        <taxon>Epsilonproteobacteria</taxon>
        <taxon>Campylobacterales</taxon>
        <taxon>Campylobacteraceae</taxon>
        <taxon>Campylobacter</taxon>
    </lineage>
</organism>
<evidence type="ECO:0000313" key="2">
    <source>
        <dbReference type="EMBL" id="ARQ98166.1"/>
    </source>
</evidence>
<dbReference type="EMBL" id="CP015578">
    <property type="protein sequence ID" value="ARQ98166.1"/>
    <property type="molecule type" value="Genomic_DNA"/>
</dbReference>
<dbReference type="GeneID" id="46921911"/>
<dbReference type="InterPro" id="IPR050273">
    <property type="entry name" value="GppA/Ppx_hydrolase"/>
</dbReference>
<reference evidence="3" key="2">
    <citation type="journal article" date="2017" name="Genome Biol. Evol.">
        <title>Comparative genomic analysis identifies a Campylobacter clade deficient in selenium metabolism.</title>
        <authorList>
            <person name="Miller W.G."/>
            <person name="Yee E."/>
            <person name="Lopes B.S."/>
            <person name="Chapman M.H."/>
            <person name="Huynh S."/>
            <person name="Bono J.L."/>
            <person name="Parker C.T."/>
            <person name="Strachan N.J.C."/>
            <person name="Forbes K.J."/>
        </authorList>
    </citation>
    <scope>NUCLEOTIDE SEQUENCE [LARGE SCALE GENOMIC DNA]</scope>
    <source>
        <strain evidence="3">NCTC 13004</strain>
    </source>
</reference>
<dbReference type="InterPro" id="IPR043129">
    <property type="entry name" value="ATPase_NBD"/>
</dbReference>
<dbReference type="PANTHER" id="PTHR30005">
    <property type="entry name" value="EXOPOLYPHOSPHATASE"/>
    <property type="match status" value="1"/>
</dbReference>
<dbReference type="PANTHER" id="PTHR30005:SF0">
    <property type="entry name" value="RETROGRADE REGULATION PROTEIN 2"/>
    <property type="match status" value="1"/>
</dbReference>
<dbReference type="Pfam" id="PF02541">
    <property type="entry name" value="Ppx-GppA"/>
    <property type="match status" value="1"/>
</dbReference>
<protein>
    <submittedName>
        <fullName evidence="2">Exopolyphosphatase, Ppx/GppA family</fullName>
    </submittedName>
</protein>
<feature type="domain" description="Ppx/GppA phosphatase N-terminal" evidence="1">
    <location>
        <begin position="45"/>
        <end position="275"/>
    </location>
</feature>
<evidence type="ECO:0000313" key="3">
    <source>
        <dbReference type="Proteomes" id="UP000202031"/>
    </source>
</evidence>
<evidence type="ECO:0000259" key="1">
    <source>
        <dbReference type="Pfam" id="PF02541"/>
    </source>
</evidence>
<sequence>MIAIDLGSNTIRACKMRRLGSGNFECEYSFERIVGSARGLGSKGLANDAMDRIRLAISELVSEAKFDFSVAVATQAFREAANSSEFFRDIRDKFGIEFKIISGELEAFLTRVGVENRAKILSLNIDNSLLIDLGGASTEISFRDLGRSFEFGIITALQSDKSALIEEAKRYIDEFEFDNIILTSGVPTTALAIKRGMNYENYNAKMINGAKIDKDDLIYVANLLKTTTNKDELVGKNRADLVVKGCEILLDILPNKSCIVIDDGLREGLFIAKELNLKELK</sequence>
<gene>
    <name evidence="2" type="ORF">CLAN_1445</name>
</gene>
<dbReference type="Proteomes" id="UP000202031">
    <property type="component" value="Chromosome"/>
</dbReference>
<dbReference type="KEGG" id="clx:CLAN_1445"/>
<dbReference type="AlphaFoldDB" id="A0A1X9SPI6"/>
<accession>A0A1X9SPI6</accession>
<reference evidence="3" key="1">
    <citation type="journal article" date="2017" name="Genome Biol. Evol.">
        <title>Comparative Genomic Analysis Identifies a Campylobacter Clade Deficient in Selenium Metabolism.</title>
        <authorList>
            <person name="Miller W.G."/>
            <person name="Yee E."/>
            <person name="Lopes B.S."/>
            <person name="Chapman M.H."/>
            <person name="Huynh S."/>
            <person name="Bono J.L."/>
            <person name="Parker C.T."/>
            <person name="Strachan N.J.C."/>
            <person name="Forbes K.J."/>
        </authorList>
    </citation>
    <scope>NUCLEOTIDE SEQUENCE [LARGE SCALE GENOMIC DNA]</scope>
    <source>
        <strain evidence="3">NCTC 13004</strain>
    </source>
</reference>
<dbReference type="RefSeq" id="WP_100590946.1">
    <property type="nucleotide sequence ID" value="NZ_CP015578.1"/>
</dbReference>
<dbReference type="SUPFAM" id="SSF53067">
    <property type="entry name" value="Actin-like ATPase domain"/>
    <property type="match status" value="2"/>
</dbReference>
<proteinExistence type="predicted"/>
<dbReference type="Gene3D" id="3.30.420.40">
    <property type="match status" value="1"/>
</dbReference>